<dbReference type="Proteomes" id="UP001345219">
    <property type="component" value="Chromosome 3"/>
</dbReference>
<name>A0AAN7QLB9_9MYRT</name>
<protein>
    <recommendedName>
        <fullName evidence="2">GYF domain-containing protein</fullName>
    </recommendedName>
</protein>
<feature type="domain" description="GYF" evidence="2">
    <location>
        <begin position="472"/>
        <end position="523"/>
    </location>
</feature>
<dbReference type="InterPro" id="IPR003169">
    <property type="entry name" value="GYF"/>
</dbReference>
<feature type="compositionally biased region" description="Basic residues" evidence="1">
    <location>
        <begin position="1617"/>
        <end position="1627"/>
    </location>
</feature>
<sequence>MAHSAGSGPRLHSLSVAPPTPIPKDVQGLESPVPLSPQWLLPKTGDVKLGTSPGDIYSRPGSLPGSKLSGDGDLLKKDVFRPSLAEMETGNRLHWRDEERDTNALLRKDRWRDGDQELGETCMVDRWDNIARSFGDTRRTPSERRTDLFNRENNDNWRESKWNTRWGPDDNKGREGSCEKFSNSFRDSEILVDKGLIYSGNHIKDGREGDNYRPWRGHFLQSRARGEPPLQQSPIVNKHDTALAPGRRWGENVSKTSYTGRGRTTSVGNLAYSTSIHSVEASSEKGDISHGEPSTFKYSRMKLLGIFRTMDVKYHKNLNDGLVNISSLTQEEPVEPYALCAPSVEETDVLDGIDCGNIVSSGAQIPKDGSIGRNTSDNSLSRRNKFVSTEDFPFTIEESGTDHVEASKGLSINSVEALPPEHNIDQNRNAKVYLKDEEKLCRKDNSTLERQSVAFMNRVQEERGFQQTNPENLILYYKDPQGEIQGPFSGSDIIGWFEAGFFGIDLLVRPSSAPSGSPFMLLGDVMPHLMAKARPPPGFRTPKPNEVDGSLGRTDLSSSSNIYAGFHGTDLINQTSTMEAENRFLESLMSGSASSTSEGLHAQRERLSIRDPSSEVDGGNAFMMAKRIELERQLSVSNPNQFWGRDPVTPAPNIVPNSIPHSTLLSAMPDATRLPQAQHGDLMPILQGLSERSFLPIQDQISLHHLQNFSSPALLGLQQQRLQTQSQPSFTNLFPQPTDNISANLTSDKLLSSGLLEDPRFLTLLQDQQLMRLHPQVQVSAQQLSLLDKVLLLQQQQKHEQQHQQLLRQQQLMTQILSNHPPNQHTVEPSFDPLQMGTAPVDPQLKLSQEFIQTGMNDLTSSNTINLPSQVNQIIGVNASTEASLHLPHQIFENLGNQMNLTDPVPQPSETILQKELFTVSATVEKSSTLDVRVDSLSEGHDPLVLLSPKYLIPQSGSSAADSGMVTISAADSGMVTISAVDDMIWESSGVADTSSGVCKNKFPAPEQPDALKVQQQVLNKPQTEVSGLEEQVASDVSLVETRVVKVLEKKSRKQKSSKSSSYLEQAKGMKADASQQSSQLDMLENSPPKRVVDLIDNFVESWDGEGSLQENTPGDSKLDREELKFDSSQNNICVPDSQPGPRAWRAAPSSRAMSLLEIQQEEERKARMEMAVSEVTTSLSSMNMSTPWAGVLANSDSKTSRDTVGDIGGIAFSLGRSESSSALSSQKSQLHNLFLEEAVPKSSQAQLEIPVHMTHTSHVDDDAFIEAKDSKKSRKKSTKGKNVIAKAPLPITADISAASIPFEKVKSRTVQEVKEIPRTIPCGPSLGDFVPWKVEPSNPSPTPAWSNSGKLTKPATSLRDILKEQEKVSSIPNHDMRTPQKAQPIQAAHRGNSWLPSGTSATKATSPIQLNSLASSQSKHKVDDDLFWGPIDQSKEEEKKMAFPELGNQGGWVTKSTPVKGTVGGFISRQKSAGIRPADRPLSFSPAQASLKGKRDAMNMHSEAIGFRDWCQSECNRLIGTTDTSFLEFCLMQSRSEAELLLIENLGSYDPNHEFIEKFLNYKELLPTEVLEIAFQSSSNRKVTGFNISEKKSSDNTESGGDIEREFTDVTASKGGGKKKGKKGKKVMSPSVLGFNVVSNRIMMGEIQTMED</sequence>
<dbReference type="PROSITE" id="PS50829">
    <property type="entry name" value="GYF"/>
    <property type="match status" value="1"/>
</dbReference>
<dbReference type="Gene3D" id="3.30.1490.40">
    <property type="match status" value="1"/>
</dbReference>
<keyword evidence="4" id="KW-1185">Reference proteome</keyword>
<dbReference type="PANTHER" id="PTHR47471">
    <property type="entry name" value="GYF DOMAIN-CONTAINING PROTEIN"/>
    <property type="match status" value="1"/>
</dbReference>
<accession>A0AAN7QLB9</accession>
<feature type="region of interest" description="Disordered" evidence="1">
    <location>
        <begin position="1"/>
        <end position="33"/>
    </location>
</feature>
<feature type="region of interest" description="Disordered" evidence="1">
    <location>
        <begin position="1374"/>
        <end position="1404"/>
    </location>
</feature>
<organism evidence="3 4">
    <name type="scientific">Trapa incisa</name>
    <dbReference type="NCBI Taxonomy" id="236973"/>
    <lineage>
        <taxon>Eukaryota</taxon>
        <taxon>Viridiplantae</taxon>
        <taxon>Streptophyta</taxon>
        <taxon>Embryophyta</taxon>
        <taxon>Tracheophyta</taxon>
        <taxon>Spermatophyta</taxon>
        <taxon>Magnoliopsida</taxon>
        <taxon>eudicotyledons</taxon>
        <taxon>Gunneridae</taxon>
        <taxon>Pentapetalae</taxon>
        <taxon>rosids</taxon>
        <taxon>malvids</taxon>
        <taxon>Myrtales</taxon>
        <taxon>Lythraceae</taxon>
        <taxon>Trapa</taxon>
    </lineage>
</organism>
<evidence type="ECO:0000259" key="2">
    <source>
        <dbReference type="PROSITE" id="PS50829"/>
    </source>
</evidence>
<feature type="region of interest" description="Disordered" evidence="1">
    <location>
        <begin position="1055"/>
        <end position="1088"/>
    </location>
</feature>
<feature type="region of interest" description="Disordered" evidence="1">
    <location>
        <begin position="1591"/>
        <end position="1628"/>
    </location>
</feature>
<dbReference type="Pfam" id="PF02213">
    <property type="entry name" value="GYF"/>
    <property type="match status" value="1"/>
</dbReference>
<feature type="compositionally biased region" description="Polar residues" evidence="1">
    <location>
        <begin position="1395"/>
        <end position="1404"/>
    </location>
</feature>
<evidence type="ECO:0000313" key="4">
    <source>
        <dbReference type="Proteomes" id="UP001345219"/>
    </source>
</evidence>
<proteinExistence type="predicted"/>
<gene>
    <name evidence="3" type="ORF">SAY87_003596</name>
</gene>
<dbReference type="SMART" id="SM00444">
    <property type="entry name" value="GYF"/>
    <property type="match status" value="1"/>
</dbReference>
<dbReference type="SUPFAM" id="SSF55277">
    <property type="entry name" value="GYF domain"/>
    <property type="match status" value="1"/>
</dbReference>
<dbReference type="EMBL" id="JAXIOK010000006">
    <property type="protein sequence ID" value="KAK4768455.1"/>
    <property type="molecule type" value="Genomic_DNA"/>
</dbReference>
<evidence type="ECO:0000256" key="1">
    <source>
        <dbReference type="SAM" id="MobiDB-lite"/>
    </source>
</evidence>
<comment type="caution">
    <text evidence="3">The sequence shown here is derived from an EMBL/GenBank/DDBJ whole genome shotgun (WGS) entry which is preliminary data.</text>
</comment>
<reference evidence="3 4" key="1">
    <citation type="journal article" date="2023" name="Hortic Res">
        <title>Pangenome of water caltrop reveals structural variations and asymmetric subgenome divergence after allopolyploidization.</title>
        <authorList>
            <person name="Zhang X."/>
            <person name="Chen Y."/>
            <person name="Wang L."/>
            <person name="Yuan Y."/>
            <person name="Fang M."/>
            <person name="Shi L."/>
            <person name="Lu R."/>
            <person name="Comes H.P."/>
            <person name="Ma Y."/>
            <person name="Chen Y."/>
            <person name="Huang G."/>
            <person name="Zhou Y."/>
            <person name="Zheng Z."/>
            <person name="Qiu Y."/>
        </authorList>
    </citation>
    <scope>NUCLEOTIDE SEQUENCE [LARGE SCALE GENOMIC DNA]</scope>
    <source>
        <tissue evidence="3">Roots</tissue>
    </source>
</reference>
<dbReference type="PANTHER" id="PTHR47471:SF1">
    <property type="entry name" value="PROTEIN ESSENTIAL FOR POTEXVIRUS ACCUMULATION 1"/>
    <property type="match status" value="1"/>
</dbReference>
<feature type="region of interest" description="Disordered" evidence="1">
    <location>
        <begin position="51"/>
        <end position="70"/>
    </location>
</feature>
<dbReference type="InterPro" id="IPR035445">
    <property type="entry name" value="GYF-like_dom_sf"/>
</dbReference>
<evidence type="ECO:0000313" key="3">
    <source>
        <dbReference type="EMBL" id="KAK4768455.1"/>
    </source>
</evidence>
<dbReference type="CDD" id="cd00072">
    <property type="entry name" value="GYF"/>
    <property type="match status" value="1"/>
</dbReference>